<keyword evidence="1" id="KW-0812">Transmembrane</keyword>
<comment type="caution">
    <text evidence="2">The sequence shown here is derived from an EMBL/GenBank/DDBJ whole genome shotgun (WGS) entry which is preliminary data.</text>
</comment>
<keyword evidence="1" id="KW-0472">Membrane</keyword>
<protein>
    <submittedName>
        <fullName evidence="2">Uncharacterized protein</fullName>
    </submittedName>
</protein>
<sequence>MSDAPVPADDGRLQDHEHVLGDRAAPWWAWAGAVLVALAVAASVGVAAGLFRREDFWLVAAVFTVCVLPPAAALGWFLVVRPRTSTPEPHAEENVERRWTERAAAGAFWDVLVVAGLALTAVSLTGLELSVSFVLAVVVLVAMVDFVVRHAVVSRRES</sequence>
<dbReference type="EMBL" id="JNBQ01000003">
    <property type="protein sequence ID" value="KLN35874.1"/>
    <property type="molecule type" value="Genomic_DNA"/>
</dbReference>
<dbReference type="STRING" id="264251.FB00_06165"/>
<name>A0A0H2KVM3_9MICO</name>
<proteinExistence type="predicted"/>
<evidence type="ECO:0000313" key="2">
    <source>
        <dbReference type="EMBL" id="KLN35874.1"/>
    </source>
</evidence>
<evidence type="ECO:0000256" key="1">
    <source>
        <dbReference type="SAM" id="Phobius"/>
    </source>
</evidence>
<keyword evidence="3" id="KW-1185">Reference proteome</keyword>
<dbReference type="RefSeq" id="WP_052877483.1">
    <property type="nucleotide sequence ID" value="NZ_JNBQ01000003.1"/>
</dbReference>
<dbReference type="Proteomes" id="UP000035265">
    <property type="component" value="Unassembled WGS sequence"/>
</dbReference>
<feature type="transmembrane region" description="Helical" evidence="1">
    <location>
        <begin position="56"/>
        <end position="79"/>
    </location>
</feature>
<organism evidence="2 3">
    <name type="scientific">Cellulosimicrobium funkei</name>
    <dbReference type="NCBI Taxonomy" id="264251"/>
    <lineage>
        <taxon>Bacteria</taxon>
        <taxon>Bacillati</taxon>
        <taxon>Actinomycetota</taxon>
        <taxon>Actinomycetes</taxon>
        <taxon>Micrococcales</taxon>
        <taxon>Promicromonosporaceae</taxon>
        <taxon>Cellulosimicrobium</taxon>
    </lineage>
</organism>
<dbReference type="AlphaFoldDB" id="A0A0H2KVM3"/>
<keyword evidence="1" id="KW-1133">Transmembrane helix</keyword>
<feature type="transmembrane region" description="Helical" evidence="1">
    <location>
        <begin position="27"/>
        <end position="50"/>
    </location>
</feature>
<gene>
    <name evidence="2" type="ORF">FB00_06165</name>
</gene>
<evidence type="ECO:0000313" key="3">
    <source>
        <dbReference type="Proteomes" id="UP000035265"/>
    </source>
</evidence>
<feature type="transmembrane region" description="Helical" evidence="1">
    <location>
        <begin position="133"/>
        <end position="152"/>
    </location>
</feature>
<reference evidence="2 3" key="1">
    <citation type="submission" date="2014-05" db="EMBL/GenBank/DDBJ databases">
        <title>Cellulosimicrobium funkei U11 genome.</title>
        <authorList>
            <person name="Hu C."/>
            <person name="Gong Y."/>
            <person name="Wan W."/>
            <person name="Jiang M."/>
        </authorList>
    </citation>
    <scope>NUCLEOTIDE SEQUENCE [LARGE SCALE GENOMIC DNA]</scope>
    <source>
        <strain evidence="2 3">U11</strain>
    </source>
</reference>
<accession>A0A0H2KVM3</accession>